<dbReference type="InterPro" id="IPR029045">
    <property type="entry name" value="ClpP/crotonase-like_dom_sf"/>
</dbReference>
<evidence type="ECO:0000313" key="15">
    <source>
        <dbReference type="WBParaSite" id="nOo.2.0.1.t02085-RA"/>
    </source>
</evidence>
<name>A0A182E288_ONCOC</name>
<evidence type="ECO:0000256" key="11">
    <source>
        <dbReference type="ARBA" id="ARBA00031181"/>
    </source>
</evidence>
<dbReference type="GO" id="GO:0006574">
    <property type="term" value="P:L-valine catabolic process"/>
    <property type="evidence" value="ECO:0007669"/>
    <property type="project" value="UniProtKB-UniPathway"/>
</dbReference>
<evidence type="ECO:0000256" key="1">
    <source>
        <dbReference type="ARBA" id="ARBA00001709"/>
    </source>
</evidence>
<dbReference type="GO" id="GO:0005739">
    <property type="term" value="C:mitochondrion"/>
    <property type="evidence" value="ECO:0007669"/>
    <property type="project" value="UniProtKB-SubCell"/>
</dbReference>
<dbReference type="EMBL" id="UYRW01000302">
    <property type="protein sequence ID" value="VDK65541.1"/>
    <property type="molecule type" value="Genomic_DNA"/>
</dbReference>
<comment type="function">
    <text evidence="10">Hydrolyzes 3-hydroxyisobutyryl-CoA (HIBYL-CoA), a saline catabolite. Has high activity toward isobutyryl-CoA. Could be an isobutyryl-CoA dehydrogenase that functions in valine catabolism. Also hydrolyzes 3-hydroxypropanoyl-CoA.</text>
</comment>
<keyword evidence="14" id="KW-1185">Reference proteome</keyword>
<feature type="domain" description="Enoyl-CoA hydratase/isomerase" evidence="12">
    <location>
        <begin position="113"/>
        <end position="422"/>
    </location>
</feature>
<dbReference type="UniPathway" id="UPA00362"/>
<dbReference type="FunFam" id="3.90.226.10:FF:000026">
    <property type="entry name" value="3-hydroxyisobutyryl-CoA hydrolase, mitochondrial"/>
    <property type="match status" value="1"/>
</dbReference>
<dbReference type="OrthoDB" id="1737613at2759"/>
<gene>
    <name evidence="13" type="ORF">NOO_LOCUS2085</name>
</gene>
<proteinExistence type="inferred from homology"/>
<dbReference type="Proteomes" id="UP000271087">
    <property type="component" value="Unassembled WGS sequence"/>
</dbReference>
<dbReference type="STRING" id="42157.A0A182E288"/>
<dbReference type="NCBIfam" id="NF004127">
    <property type="entry name" value="PRK05617.1"/>
    <property type="match status" value="1"/>
</dbReference>
<dbReference type="Gene3D" id="3.30.300.220">
    <property type="match status" value="1"/>
</dbReference>
<dbReference type="Gene3D" id="3.90.226.10">
    <property type="entry name" value="2-enoyl-CoA Hydratase, Chain A, domain 1"/>
    <property type="match status" value="1"/>
</dbReference>
<dbReference type="CDD" id="cd06558">
    <property type="entry name" value="crotonase-like"/>
    <property type="match status" value="1"/>
</dbReference>
<evidence type="ECO:0000256" key="6">
    <source>
        <dbReference type="ARBA" id="ARBA00016714"/>
    </source>
</evidence>
<evidence type="ECO:0000256" key="5">
    <source>
        <dbReference type="ARBA" id="ARBA00011915"/>
    </source>
</evidence>
<evidence type="ECO:0000259" key="12">
    <source>
        <dbReference type="Pfam" id="PF16113"/>
    </source>
</evidence>
<dbReference type="InterPro" id="IPR032259">
    <property type="entry name" value="HIBYL-CoA-H"/>
</dbReference>
<comment type="catalytic activity">
    <reaction evidence="1">
        <text>3-hydroxy-2-methylpropanoyl-CoA + H2O = 3-hydroxy-2-methylpropanoate + CoA + H(+)</text>
        <dbReference type="Rhea" id="RHEA:20888"/>
        <dbReference type="ChEBI" id="CHEBI:11805"/>
        <dbReference type="ChEBI" id="CHEBI:15377"/>
        <dbReference type="ChEBI" id="CHEBI:15378"/>
        <dbReference type="ChEBI" id="CHEBI:57287"/>
        <dbReference type="ChEBI" id="CHEBI:57340"/>
        <dbReference type="EC" id="3.1.2.4"/>
    </reaction>
</comment>
<reference evidence="13 14" key="2">
    <citation type="submission" date="2018-08" db="EMBL/GenBank/DDBJ databases">
        <authorList>
            <person name="Laetsch R D."/>
            <person name="Stevens L."/>
            <person name="Kumar S."/>
            <person name="Blaxter L. M."/>
        </authorList>
    </citation>
    <scope>NUCLEOTIDE SEQUENCE [LARGE SCALE GENOMIC DNA]</scope>
</reference>
<protein>
    <recommendedName>
        <fullName evidence="6">3-hydroxyisobutyryl-CoA hydrolase, mitochondrial</fullName>
        <ecNumber evidence="5">3.1.2.4</ecNumber>
    </recommendedName>
    <alternativeName>
        <fullName evidence="11">3-hydroxyisobutyryl-coenzyme A hydrolase</fullName>
    </alternativeName>
</protein>
<keyword evidence="9" id="KW-0496">Mitochondrion</keyword>
<comment type="similarity">
    <text evidence="4">Belongs to the enoyl-CoA hydratase/isomerase family.</text>
</comment>
<evidence type="ECO:0000256" key="2">
    <source>
        <dbReference type="ARBA" id="ARBA00004173"/>
    </source>
</evidence>
<evidence type="ECO:0000313" key="13">
    <source>
        <dbReference type="EMBL" id="VDK65541.1"/>
    </source>
</evidence>
<organism evidence="15">
    <name type="scientific">Onchocerca ochengi</name>
    <name type="common">Filarial nematode worm</name>
    <dbReference type="NCBI Taxonomy" id="42157"/>
    <lineage>
        <taxon>Eukaryota</taxon>
        <taxon>Metazoa</taxon>
        <taxon>Ecdysozoa</taxon>
        <taxon>Nematoda</taxon>
        <taxon>Chromadorea</taxon>
        <taxon>Rhabditida</taxon>
        <taxon>Spirurina</taxon>
        <taxon>Spiruromorpha</taxon>
        <taxon>Filarioidea</taxon>
        <taxon>Onchocercidae</taxon>
        <taxon>Onchocerca</taxon>
    </lineage>
</organism>
<evidence type="ECO:0000256" key="10">
    <source>
        <dbReference type="ARBA" id="ARBA00024871"/>
    </source>
</evidence>
<keyword evidence="7" id="KW-0101">Branched-chain amino acid catabolism</keyword>
<evidence type="ECO:0000256" key="3">
    <source>
        <dbReference type="ARBA" id="ARBA00005109"/>
    </source>
</evidence>
<keyword evidence="8" id="KW-0378">Hydrolase</keyword>
<evidence type="ECO:0000256" key="4">
    <source>
        <dbReference type="ARBA" id="ARBA00005254"/>
    </source>
</evidence>
<comment type="subcellular location">
    <subcellularLocation>
        <location evidence="2">Mitochondrion</location>
    </subcellularLocation>
</comment>
<reference evidence="15" key="1">
    <citation type="submission" date="2016-06" db="UniProtKB">
        <authorList>
            <consortium name="WormBaseParasite"/>
        </authorList>
    </citation>
    <scope>IDENTIFICATION</scope>
</reference>
<dbReference type="SUPFAM" id="SSF52096">
    <property type="entry name" value="ClpP/crotonase"/>
    <property type="match status" value="2"/>
</dbReference>
<dbReference type="WBParaSite" id="nOo.2.0.1.t02085-RA">
    <property type="protein sequence ID" value="nOo.2.0.1.t02085-RA"/>
    <property type="gene ID" value="nOo.2.0.1.g02085"/>
</dbReference>
<evidence type="ECO:0000256" key="7">
    <source>
        <dbReference type="ARBA" id="ARBA00022456"/>
    </source>
</evidence>
<evidence type="ECO:0000256" key="8">
    <source>
        <dbReference type="ARBA" id="ARBA00022801"/>
    </source>
</evidence>
<dbReference type="Pfam" id="PF16113">
    <property type="entry name" value="ECH_2"/>
    <property type="match status" value="1"/>
</dbReference>
<dbReference type="PANTHER" id="PTHR43176">
    <property type="entry name" value="3-HYDROXYISOBUTYRYL-COA HYDROLASE-RELATED"/>
    <property type="match status" value="1"/>
</dbReference>
<dbReference type="PANTHER" id="PTHR43176:SF3">
    <property type="entry name" value="3-HYDROXYISOBUTYRYL-COA HYDROLASE, MITOCHONDRIAL"/>
    <property type="match status" value="1"/>
</dbReference>
<evidence type="ECO:0000313" key="14">
    <source>
        <dbReference type="Proteomes" id="UP000271087"/>
    </source>
</evidence>
<dbReference type="AlphaFoldDB" id="A0A182E288"/>
<evidence type="ECO:0000256" key="9">
    <source>
        <dbReference type="ARBA" id="ARBA00023128"/>
    </source>
</evidence>
<dbReference type="InterPro" id="IPR045004">
    <property type="entry name" value="ECH_dom"/>
</dbReference>
<dbReference type="EC" id="3.1.2.4" evidence="5"/>
<accession>A0A182E288</accession>
<comment type="pathway">
    <text evidence="3">Amino-acid degradation; L-valine degradation.</text>
</comment>
<sequence>MVLQSILRRHFLLNKSKKLLSVGVDEEILAENINGKLIVTLNRPKTLNALNINMVRKLYPILKVLRMKDACFYGTCFPCSEQSSLPQRLWHLWPTWIILCTSEFQGSRIIMISLFQQCSSDPSVPFIFVKGAGGKAFCAGGDVVALSRSAQANDPSNTIHKDFFREQYVMNHLIGILKVPYIAVMDGITMGGGCGLSLHGKYRIATERTILAMPETAIGLFPDVGGTFFLSRLPYSLGQFMALTGYRVIGADVYHMGLATHFVPSEKLKNLEDELLRTDNKLLSAERIDYILNKYHMKENEVPKFGLEKRLAQIDHIFSGSTVESIFKKLRNNGDDFGKKQFNILSTKSPTSLKVTFRQLQIGLKMQFHEVFTMEYRLSQRFMKSHDFHEGCRAILIDKDQKPVWKPTSIEEITDEMMDKYFAPLQEDEELIIKKFEA</sequence>
<dbReference type="GO" id="GO:0003860">
    <property type="term" value="F:3-hydroxyisobutyryl-CoA hydrolase activity"/>
    <property type="evidence" value="ECO:0007669"/>
    <property type="project" value="UniProtKB-EC"/>
</dbReference>